<feature type="domain" description="Calcineurin-like phosphoesterase" evidence="3">
    <location>
        <begin position="57"/>
        <end position="224"/>
    </location>
</feature>
<dbReference type="RefSeq" id="WP_223675821.1">
    <property type="nucleotide sequence ID" value="NZ_JAINZW010000003.1"/>
</dbReference>
<dbReference type="InterPro" id="IPR029052">
    <property type="entry name" value="Metallo-depent_PP-like"/>
</dbReference>
<evidence type="ECO:0000313" key="5">
    <source>
        <dbReference type="Proteomes" id="UP001430954"/>
    </source>
</evidence>
<dbReference type="SUPFAM" id="SSF56300">
    <property type="entry name" value="Metallo-dependent phosphatases"/>
    <property type="match status" value="1"/>
</dbReference>
<dbReference type="InterPro" id="IPR051158">
    <property type="entry name" value="Metallophosphoesterase_sf"/>
</dbReference>
<dbReference type="PANTHER" id="PTHR31302">
    <property type="entry name" value="TRANSMEMBRANE PROTEIN WITH METALLOPHOSPHOESTERASE DOMAIN-RELATED"/>
    <property type="match status" value="1"/>
</dbReference>
<evidence type="ECO:0000256" key="2">
    <source>
        <dbReference type="ARBA" id="ARBA00022801"/>
    </source>
</evidence>
<dbReference type="EMBL" id="JAINZW010000003">
    <property type="protein sequence ID" value="MBZ4039365.1"/>
    <property type="molecule type" value="Genomic_DNA"/>
</dbReference>
<protein>
    <submittedName>
        <fullName evidence="4">Metallophosphoesterase</fullName>
    </submittedName>
</protein>
<keyword evidence="1" id="KW-0479">Metal-binding</keyword>
<evidence type="ECO:0000256" key="1">
    <source>
        <dbReference type="ARBA" id="ARBA00022723"/>
    </source>
</evidence>
<gene>
    <name evidence="4" type="ORF">K6753_07445</name>
</gene>
<dbReference type="Gene3D" id="3.60.21.10">
    <property type="match status" value="1"/>
</dbReference>
<dbReference type="Pfam" id="PF00149">
    <property type="entry name" value="Metallophos"/>
    <property type="match status" value="1"/>
</dbReference>
<dbReference type="Proteomes" id="UP001430954">
    <property type="component" value="Unassembled WGS sequence"/>
</dbReference>
<comment type="caution">
    <text evidence="4">The sequence shown here is derived from an EMBL/GenBank/DDBJ whole genome shotgun (WGS) entry which is preliminary data.</text>
</comment>
<organism evidence="4 5">
    <name type="scientific">Novilysobacter selenitireducens</name>
    <dbReference type="NCBI Taxonomy" id="2872639"/>
    <lineage>
        <taxon>Bacteria</taxon>
        <taxon>Pseudomonadati</taxon>
        <taxon>Pseudomonadota</taxon>
        <taxon>Gammaproteobacteria</taxon>
        <taxon>Lysobacterales</taxon>
        <taxon>Lysobacteraceae</taxon>
        <taxon>Novilysobacter</taxon>
    </lineage>
</organism>
<dbReference type="PANTHER" id="PTHR31302:SF31">
    <property type="entry name" value="PHOSPHODIESTERASE YAEI"/>
    <property type="match status" value="1"/>
</dbReference>
<dbReference type="InterPro" id="IPR004843">
    <property type="entry name" value="Calcineurin-like_PHP"/>
</dbReference>
<proteinExistence type="predicted"/>
<accession>A0ABS7T660</accession>
<name>A0ABS7T660_9GAMM</name>
<sequence>MTTRHRPWRWQLRWSARILAVLVVVFLVWGCVWEPRSLVARDYAFALPAWPAECDGLRVDVIADLHTGSPHNGLDKLDRLVERLVESDSQAVLMAGDYVILSVFLGTYIPADVIAERLRPLTARKPVYAVLGNHDWWKDGARVRAAFESAGVTMLEDQATPARLAGCDLWVVGVGDLWEAPHDIRRAFSGVAGERPALAITHNPNVFPQMPARASLVVAGHTHGGQIAFPGIGAPGLWGQVDGRYPKGHFVEDGRQLFVSPGIGTSILPIRFGVPPEISRLTLRSSRAP</sequence>
<reference evidence="4 5" key="1">
    <citation type="submission" date="2021-09" db="EMBL/GenBank/DDBJ databases">
        <title>Lysobacter sp. 13A isolated from the river sediment.</title>
        <authorList>
            <person name="Liu H."/>
            <person name="Li S."/>
            <person name="Mao S."/>
        </authorList>
    </citation>
    <scope>NUCLEOTIDE SEQUENCE [LARGE SCALE GENOMIC DNA]</scope>
    <source>
        <strain evidence="4 5">13A</strain>
    </source>
</reference>
<evidence type="ECO:0000313" key="4">
    <source>
        <dbReference type="EMBL" id="MBZ4039365.1"/>
    </source>
</evidence>
<evidence type="ECO:0000259" key="3">
    <source>
        <dbReference type="Pfam" id="PF00149"/>
    </source>
</evidence>
<keyword evidence="2" id="KW-0378">Hydrolase</keyword>
<keyword evidence="5" id="KW-1185">Reference proteome</keyword>